<protein>
    <submittedName>
        <fullName evidence="2">Uncharacterized protein LOC113392084</fullName>
    </submittedName>
</protein>
<evidence type="ECO:0000313" key="2">
    <source>
        <dbReference type="RefSeq" id="XP_064075434.1"/>
    </source>
</evidence>
<name>A0ABM4AVX6_VANTA</name>
<accession>A0ABM4AVX6</accession>
<dbReference type="GeneID" id="113392084"/>
<organism evidence="1 2">
    <name type="scientific">Vanessa tameamea</name>
    <name type="common">Kamehameha butterfly</name>
    <dbReference type="NCBI Taxonomy" id="334116"/>
    <lineage>
        <taxon>Eukaryota</taxon>
        <taxon>Metazoa</taxon>
        <taxon>Ecdysozoa</taxon>
        <taxon>Arthropoda</taxon>
        <taxon>Hexapoda</taxon>
        <taxon>Insecta</taxon>
        <taxon>Pterygota</taxon>
        <taxon>Neoptera</taxon>
        <taxon>Endopterygota</taxon>
        <taxon>Lepidoptera</taxon>
        <taxon>Glossata</taxon>
        <taxon>Ditrysia</taxon>
        <taxon>Papilionoidea</taxon>
        <taxon>Nymphalidae</taxon>
        <taxon>Nymphalinae</taxon>
        <taxon>Vanessa</taxon>
    </lineage>
</organism>
<proteinExistence type="predicted"/>
<sequence>MRVQADVQNSRRDLSSLINLLSQKHTSDRHPILLIVDSGSKMDAKQDQKYRAGSPETSDENGIGHLPHLLLQHKVKNLIKKSTTKSYVQLKNEAKQLHRLQRLRDNQGRQLNDKNVLRSPIVKQLLRISNRIQCEARDECQDRCGNRYKGKKIVTCNVQCEVKYECEEEEEKDPCDDGECDSCGNSLECLMSTRGERLVTKETKCKRC</sequence>
<dbReference type="RefSeq" id="XP_064075434.1">
    <property type="nucleotide sequence ID" value="XM_064219364.1"/>
</dbReference>
<keyword evidence="1" id="KW-1185">Reference proteome</keyword>
<evidence type="ECO:0000313" key="1">
    <source>
        <dbReference type="Proteomes" id="UP001652626"/>
    </source>
</evidence>
<gene>
    <name evidence="2" type="primary">LOC113392084</name>
</gene>
<reference evidence="2" key="1">
    <citation type="submission" date="2025-08" db="UniProtKB">
        <authorList>
            <consortium name="RefSeq"/>
        </authorList>
    </citation>
    <scope>IDENTIFICATION</scope>
    <source>
        <tissue evidence="2">Whole body</tissue>
    </source>
</reference>
<dbReference type="Proteomes" id="UP001652626">
    <property type="component" value="Chromosome 27"/>
</dbReference>